<dbReference type="OrthoDB" id="5978656at2759"/>
<feature type="domain" description="Aminotransferase class V" evidence="2">
    <location>
        <begin position="114"/>
        <end position="362"/>
    </location>
</feature>
<keyword evidence="4" id="KW-1185">Reference proteome</keyword>
<dbReference type="Pfam" id="PF00266">
    <property type="entry name" value="Aminotran_5"/>
    <property type="match status" value="1"/>
</dbReference>
<dbReference type="Proteomes" id="UP000054350">
    <property type="component" value="Unassembled WGS sequence"/>
</dbReference>
<evidence type="ECO:0000313" key="3">
    <source>
        <dbReference type="EMBL" id="KNE57104.1"/>
    </source>
</evidence>
<dbReference type="PANTHER" id="PTHR43092:SF2">
    <property type="entry name" value="HERCYNYLCYSTEINE SULFOXIDE LYASE"/>
    <property type="match status" value="1"/>
</dbReference>
<dbReference type="OMA" id="DMIANMV"/>
<gene>
    <name evidence="3" type="ORF">AMAG_02854</name>
</gene>
<keyword evidence="1" id="KW-0663">Pyridoxal phosphate</keyword>
<organism evidence="3 4">
    <name type="scientific">Allomyces macrogynus (strain ATCC 38327)</name>
    <name type="common">Allomyces javanicus var. macrogynus</name>
    <dbReference type="NCBI Taxonomy" id="578462"/>
    <lineage>
        <taxon>Eukaryota</taxon>
        <taxon>Fungi</taxon>
        <taxon>Fungi incertae sedis</taxon>
        <taxon>Blastocladiomycota</taxon>
        <taxon>Blastocladiomycetes</taxon>
        <taxon>Blastocladiales</taxon>
        <taxon>Blastocladiaceae</taxon>
        <taxon>Allomyces</taxon>
    </lineage>
</organism>
<dbReference type="PANTHER" id="PTHR43092">
    <property type="entry name" value="L-CYSTEINE DESULFHYDRASE"/>
    <property type="match status" value="1"/>
</dbReference>
<protein>
    <recommendedName>
        <fullName evidence="2">Aminotransferase class V domain-containing protein</fullName>
    </recommendedName>
</protein>
<dbReference type="EMBL" id="GG745331">
    <property type="protein sequence ID" value="KNE57104.1"/>
    <property type="molecule type" value="Genomic_DNA"/>
</dbReference>
<reference evidence="3 4" key="1">
    <citation type="submission" date="2009-11" db="EMBL/GenBank/DDBJ databases">
        <title>Annotation of Allomyces macrogynus ATCC 38327.</title>
        <authorList>
            <consortium name="The Broad Institute Genome Sequencing Platform"/>
            <person name="Russ C."/>
            <person name="Cuomo C."/>
            <person name="Burger G."/>
            <person name="Gray M.W."/>
            <person name="Holland P.W.H."/>
            <person name="King N."/>
            <person name="Lang F.B.F."/>
            <person name="Roger A.J."/>
            <person name="Ruiz-Trillo I."/>
            <person name="Young S.K."/>
            <person name="Zeng Q."/>
            <person name="Gargeya S."/>
            <person name="Fitzgerald M."/>
            <person name="Haas B."/>
            <person name="Abouelleil A."/>
            <person name="Alvarado L."/>
            <person name="Arachchi H.M."/>
            <person name="Berlin A."/>
            <person name="Chapman S.B."/>
            <person name="Gearin G."/>
            <person name="Goldberg J."/>
            <person name="Griggs A."/>
            <person name="Gujja S."/>
            <person name="Hansen M."/>
            <person name="Heiman D."/>
            <person name="Howarth C."/>
            <person name="Larimer J."/>
            <person name="Lui A."/>
            <person name="MacDonald P.J.P."/>
            <person name="McCowen C."/>
            <person name="Montmayeur A."/>
            <person name="Murphy C."/>
            <person name="Neiman D."/>
            <person name="Pearson M."/>
            <person name="Priest M."/>
            <person name="Roberts A."/>
            <person name="Saif S."/>
            <person name="Shea T."/>
            <person name="Sisk P."/>
            <person name="Stolte C."/>
            <person name="Sykes S."/>
            <person name="Wortman J."/>
            <person name="Nusbaum C."/>
            <person name="Birren B."/>
        </authorList>
    </citation>
    <scope>NUCLEOTIDE SEQUENCE [LARGE SCALE GENOMIC DNA]</scope>
    <source>
        <strain evidence="3 4">ATCC 38327</strain>
    </source>
</reference>
<dbReference type="VEuPathDB" id="FungiDB:AMAG_02854"/>
<proteinExistence type="predicted"/>
<dbReference type="SUPFAM" id="SSF53383">
    <property type="entry name" value="PLP-dependent transferases"/>
    <property type="match status" value="1"/>
</dbReference>
<dbReference type="Gene3D" id="3.40.640.10">
    <property type="entry name" value="Type I PLP-dependent aspartate aminotransferase-like (Major domain)"/>
    <property type="match status" value="1"/>
</dbReference>
<name>A0A0L0S409_ALLM3</name>
<evidence type="ECO:0000256" key="1">
    <source>
        <dbReference type="ARBA" id="ARBA00022898"/>
    </source>
</evidence>
<evidence type="ECO:0000313" key="4">
    <source>
        <dbReference type="Proteomes" id="UP000054350"/>
    </source>
</evidence>
<dbReference type="eggNOG" id="KOG1549">
    <property type="taxonomic scope" value="Eukaryota"/>
</dbReference>
<sequence>MVLQVPTHRKRTQWDRIATVAATAQHVADPAALPESVRVAEQAITNLRPPNGDKWTPEAARELFAITPGITYLNAGGYGVAPKPVMAVRQAWLDAAEAEPTDYSNSVDLFLPRATVAVAEFVNADPQDILFAYNTTNAVNTVLKSWGLGPMDRILTVSIAYPAVAFTIGYVQELTGAKSVQLTIPLPATREKIISAFSEMLRTSCAQPTMAVFDHVSSATALRLPVEELVQLCRQNGIWTVIDGAHGIGLVPLDLKKMDPDVYISNVHKWGFAPRGCAFLYVKRQHHARVRPLITSHGHSHRGGIQAEFFWPGTTDLSPILSVPAALAFWHTVVRDFDRNHRLAVAAAHFLAKTVDGYLIAGEDQMLAAMALIVLPRVTPEIVRRVPASTVREQVAQGVPVPALDGATPADATYATEGPEVEELSPAVLAGALHDQVRAQYGVDAIFTTVQGQVAVRIAAQVFNGPDDYVKLARALRAAILG</sequence>
<dbReference type="STRING" id="578462.A0A0L0S409"/>
<evidence type="ECO:0000259" key="2">
    <source>
        <dbReference type="Pfam" id="PF00266"/>
    </source>
</evidence>
<accession>A0A0L0S409</accession>
<dbReference type="AlphaFoldDB" id="A0A0L0S409"/>
<dbReference type="InterPro" id="IPR015424">
    <property type="entry name" value="PyrdxlP-dep_Trfase"/>
</dbReference>
<reference evidence="4" key="2">
    <citation type="submission" date="2009-11" db="EMBL/GenBank/DDBJ databases">
        <title>The Genome Sequence of Allomyces macrogynus strain ATCC 38327.</title>
        <authorList>
            <consortium name="The Broad Institute Genome Sequencing Platform"/>
            <person name="Russ C."/>
            <person name="Cuomo C."/>
            <person name="Shea T."/>
            <person name="Young S.K."/>
            <person name="Zeng Q."/>
            <person name="Koehrsen M."/>
            <person name="Haas B."/>
            <person name="Borodovsky M."/>
            <person name="Guigo R."/>
            <person name="Alvarado L."/>
            <person name="Berlin A."/>
            <person name="Borenstein D."/>
            <person name="Chen Z."/>
            <person name="Engels R."/>
            <person name="Freedman E."/>
            <person name="Gellesch M."/>
            <person name="Goldberg J."/>
            <person name="Griggs A."/>
            <person name="Gujja S."/>
            <person name="Heiman D."/>
            <person name="Hepburn T."/>
            <person name="Howarth C."/>
            <person name="Jen D."/>
            <person name="Larson L."/>
            <person name="Lewis B."/>
            <person name="Mehta T."/>
            <person name="Park D."/>
            <person name="Pearson M."/>
            <person name="Roberts A."/>
            <person name="Saif S."/>
            <person name="Shenoy N."/>
            <person name="Sisk P."/>
            <person name="Stolte C."/>
            <person name="Sykes S."/>
            <person name="Walk T."/>
            <person name="White J."/>
            <person name="Yandava C."/>
            <person name="Burger G."/>
            <person name="Gray M.W."/>
            <person name="Holland P.W.H."/>
            <person name="King N."/>
            <person name="Lang F.B.F."/>
            <person name="Roger A.J."/>
            <person name="Ruiz-Trillo I."/>
            <person name="Lander E."/>
            <person name="Nusbaum C."/>
        </authorList>
    </citation>
    <scope>NUCLEOTIDE SEQUENCE [LARGE SCALE GENOMIC DNA]</scope>
    <source>
        <strain evidence="4">ATCC 38327</strain>
    </source>
</reference>
<dbReference type="InterPro" id="IPR000192">
    <property type="entry name" value="Aminotrans_V_dom"/>
</dbReference>
<dbReference type="InterPro" id="IPR015421">
    <property type="entry name" value="PyrdxlP-dep_Trfase_major"/>
</dbReference>